<protein>
    <submittedName>
        <fullName evidence="7">Geranylgeranyl diphosphate synthase</fullName>
        <ecNumber evidence="7">2.5.1.29</ecNumber>
    </submittedName>
</protein>
<dbReference type="Proteomes" id="UP000195981">
    <property type="component" value="Unassembled WGS sequence"/>
</dbReference>
<evidence type="ECO:0000256" key="1">
    <source>
        <dbReference type="ARBA" id="ARBA00001946"/>
    </source>
</evidence>
<evidence type="ECO:0000313" key="8">
    <source>
        <dbReference type="Proteomes" id="UP000195981"/>
    </source>
</evidence>
<name>A0A1X6WVD2_9MICO</name>
<dbReference type="GO" id="GO:0008299">
    <property type="term" value="P:isoprenoid biosynthetic process"/>
    <property type="evidence" value="ECO:0007669"/>
    <property type="project" value="InterPro"/>
</dbReference>
<evidence type="ECO:0000256" key="4">
    <source>
        <dbReference type="ARBA" id="ARBA00022723"/>
    </source>
</evidence>
<evidence type="ECO:0000313" key="7">
    <source>
        <dbReference type="EMBL" id="SLM89412.1"/>
    </source>
</evidence>
<dbReference type="InterPro" id="IPR033749">
    <property type="entry name" value="Polyprenyl_synt_CS"/>
</dbReference>
<dbReference type="PANTHER" id="PTHR12001:SF85">
    <property type="entry name" value="SHORT CHAIN ISOPRENYL DIPHOSPHATE SYNTHASE"/>
    <property type="match status" value="1"/>
</dbReference>
<proteinExistence type="inferred from homology"/>
<dbReference type="CDD" id="cd00685">
    <property type="entry name" value="Trans_IPPS_HT"/>
    <property type="match status" value="1"/>
</dbReference>
<dbReference type="SFLD" id="SFLDS00005">
    <property type="entry name" value="Isoprenoid_Synthase_Type_I"/>
    <property type="match status" value="1"/>
</dbReference>
<dbReference type="Gene3D" id="1.10.600.10">
    <property type="entry name" value="Farnesyl Diphosphate Synthase"/>
    <property type="match status" value="1"/>
</dbReference>
<evidence type="ECO:0000256" key="2">
    <source>
        <dbReference type="ARBA" id="ARBA00006706"/>
    </source>
</evidence>
<dbReference type="PANTHER" id="PTHR12001">
    <property type="entry name" value="GERANYLGERANYL PYROPHOSPHATE SYNTHASE"/>
    <property type="match status" value="1"/>
</dbReference>
<dbReference type="GO" id="GO:0046872">
    <property type="term" value="F:metal ion binding"/>
    <property type="evidence" value="ECO:0007669"/>
    <property type="project" value="UniProtKB-KW"/>
</dbReference>
<evidence type="ECO:0000256" key="3">
    <source>
        <dbReference type="ARBA" id="ARBA00022679"/>
    </source>
</evidence>
<dbReference type="OrthoDB" id="4497239at2"/>
<dbReference type="Pfam" id="PF00348">
    <property type="entry name" value="polyprenyl_synt"/>
    <property type="match status" value="1"/>
</dbReference>
<evidence type="ECO:0000256" key="6">
    <source>
        <dbReference type="RuleBase" id="RU004466"/>
    </source>
</evidence>
<sequence length="374" mass="39212">MSSSSAPALPPREDADLADDVARILRVTLAERREELRAIAPEVASLAGVLSTFLEGGKLLRPRFCFWGGAAVRVPDQAERERLATLGAAIELVQAAALVHDDLIDHSPTRRGRPAVHVAAADDHRARALVGSSEEHGAAVAVVLGDLALTWANALAAEVLASVPAARREYDLLCSEVMAGQYLDILHQAGGFVSQALEKDAALAVIRWKTVPYTVLRPLRLGAALLGADDALLEGLSRYAEAVGRGFQLRDDLLGVIGDEAATGKSASSDIAEGKRTLLLAVAQERADYRQREVLARTVGADDASPEDVAAVRAVLRGTGAIAEVARRVREDADAAVGTVSALSGITDQARAALIDLARATTDLAGLELGPTAD</sequence>
<accession>A0A1X6WVD2</accession>
<keyword evidence="3 6" id="KW-0808">Transferase</keyword>
<gene>
    <name evidence="7" type="ORF">FM110_03555</name>
</gene>
<dbReference type="GO" id="GO:0004311">
    <property type="term" value="F:geranylgeranyl diphosphate synthase activity"/>
    <property type="evidence" value="ECO:0007669"/>
    <property type="project" value="UniProtKB-EC"/>
</dbReference>
<dbReference type="PROSITE" id="PS00723">
    <property type="entry name" value="POLYPRENYL_SYNTHASE_1"/>
    <property type="match status" value="1"/>
</dbReference>
<dbReference type="RefSeq" id="WP_087102726.1">
    <property type="nucleotide sequence ID" value="NZ_FWFG01000030.1"/>
</dbReference>
<organism evidence="7 8">
    <name type="scientific">Brachybacterium nesterenkovii</name>
    <dbReference type="NCBI Taxonomy" id="47847"/>
    <lineage>
        <taxon>Bacteria</taxon>
        <taxon>Bacillati</taxon>
        <taxon>Actinomycetota</taxon>
        <taxon>Actinomycetes</taxon>
        <taxon>Micrococcales</taxon>
        <taxon>Dermabacteraceae</taxon>
        <taxon>Brachybacterium</taxon>
    </lineage>
</organism>
<evidence type="ECO:0000256" key="5">
    <source>
        <dbReference type="ARBA" id="ARBA00022842"/>
    </source>
</evidence>
<dbReference type="PROSITE" id="PS00444">
    <property type="entry name" value="POLYPRENYL_SYNTHASE_2"/>
    <property type="match status" value="1"/>
</dbReference>
<dbReference type="EC" id="2.5.1.29" evidence="7"/>
<dbReference type="InterPro" id="IPR008949">
    <property type="entry name" value="Isoprenoid_synthase_dom_sf"/>
</dbReference>
<dbReference type="EMBL" id="FWFG01000030">
    <property type="protein sequence ID" value="SLM89412.1"/>
    <property type="molecule type" value="Genomic_DNA"/>
</dbReference>
<dbReference type="InterPro" id="IPR000092">
    <property type="entry name" value="Polyprenyl_synt"/>
</dbReference>
<dbReference type="SUPFAM" id="SSF48576">
    <property type="entry name" value="Terpenoid synthases"/>
    <property type="match status" value="1"/>
</dbReference>
<comment type="similarity">
    <text evidence="2 6">Belongs to the FPP/GGPP synthase family.</text>
</comment>
<keyword evidence="4" id="KW-0479">Metal-binding</keyword>
<reference evidence="7 8" key="1">
    <citation type="submission" date="2017-02" db="EMBL/GenBank/DDBJ databases">
        <authorList>
            <person name="Peterson S.W."/>
        </authorList>
    </citation>
    <scope>NUCLEOTIDE SEQUENCE [LARGE SCALE GENOMIC DNA]</scope>
    <source>
        <strain evidence="7 8">CIP104813</strain>
    </source>
</reference>
<keyword evidence="5" id="KW-0460">Magnesium</keyword>
<comment type="cofactor">
    <cofactor evidence="1">
        <name>Mg(2+)</name>
        <dbReference type="ChEBI" id="CHEBI:18420"/>
    </cofactor>
</comment>
<keyword evidence="8" id="KW-1185">Reference proteome</keyword>
<dbReference type="AlphaFoldDB" id="A0A1X6WVD2"/>